<name>A0A0C2MW73_THEKT</name>
<evidence type="ECO:0000313" key="1">
    <source>
        <dbReference type="EMBL" id="KII65872.1"/>
    </source>
</evidence>
<keyword evidence="2" id="KW-1185">Reference proteome</keyword>
<accession>A0A0C2MW73</accession>
<organism evidence="1 2">
    <name type="scientific">Thelohanellus kitauei</name>
    <name type="common">Myxosporean</name>
    <dbReference type="NCBI Taxonomy" id="669202"/>
    <lineage>
        <taxon>Eukaryota</taxon>
        <taxon>Metazoa</taxon>
        <taxon>Cnidaria</taxon>
        <taxon>Myxozoa</taxon>
        <taxon>Myxosporea</taxon>
        <taxon>Bivalvulida</taxon>
        <taxon>Platysporina</taxon>
        <taxon>Myxobolidae</taxon>
        <taxon>Thelohanellus</taxon>
    </lineage>
</organism>
<sequence length="209" mass="23370">MSKTNKERFPQRKQRIRGLTLFNSILNLTDLLFTNTNKLVLFHCLTKNPTIRESVSSLIELPEALQAWDAPSCLAIRTFLELLRTFYIFSVNEPQILCLALNSGSGCTTLMKWKLRSPLSQSWSAPGLQRADIRQLFPCVLRVAKTWASTQAPLKNKEGRPSALKGACDLIELVQVSGLVTPSALCRAHPKSLLQRTDNHLDIKKTGLG</sequence>
<dbReference type="EMBL" id="JWZT01003680">
    <property type="protein sequence ID" value="KII65872.1"/>
    <property type="molecule type" value="Genomic_DNA"/>
</dbReference>
<reference evidence="1 2" key="1">
    <citation type="journal article" date="2014" name="Genome Biol. Evol.">
        <title>The genome of the myxosporean Thelohanellus kitauei shows adaptations to nutrient acquisition within its fish host.</title>
        <authorList>
            <person name="Yang Y."/>
            <person name="Xiong J."/>
            <person name="Zhou Z."/>
            <person name="Huo F."/>
            <person name="Miao W."/>
            <person name="Ran C."/>
            <person name="Liu Y."/>
            <person name="Zhang J."/>
            <person name="Feng J."/>
            <person name="Wang M."/>
            <person name="Wang M."/>
            <person name="Wang L."/>
            <person name="Yao B."/>
        </authorList>
    </citation>
    <scope>NUCLEOTIDE SEQUENCE [LARGE SCALE GENOMIC DNA]</scope>
    <source>
        <strain evidence="1">Wuqing</strain>
    </source>
</reference>
<proteinExistence type="predicted"/>
<evidence type="ECO:0000313" key="2">
    <source>
        <dbReference type="Proteomes" id="UP000031668"/>
    </source>
</evidence>
<gene>
    <name evidence="1" type="ORF">RF11_11544</name>
</gene>
<comment type="caution">
    <text evidence="1">The sequence shown here is derived from an EMBL/GenBank/DDBJ whole genome shotgun (WGS) entry which is preliminary data.</text>
</comment>
<dbReference type="Proteomes" id="UP000031668">
    <property type="component" value="Unassembled WGS sequence"/>
</dbReference>
<protein>
    <submittedName>
        <fullName evidence="1">Uncharacterized protein</fullName>
    </submittedName>
</protein>
<dbReference type="AlphaFoldDB" id="A0A0C2MW73"/>